<gene>
    <name evidence="9" type="ORF">GA0070623_1966</name>
</gene>
<dbReference type="CDD" id="cd08586">
    <property type="entry name" value="PI-PLCc_BcPLC_like"/>
    <property type="match status" value="1"/>
</dbReference>
<dbReference type="SUPFAM" id="SSF51695">
    <property type="entry name" value="PLC-like phosphodiesterases"/>
    <property type="match status" value="1"/>
</dbReference>
<dbReference type="SUPFAM" id="SSF69318">
    <property type="entry name" value="Integrin alpha N-terminal domain"/>
    <property type="match status" value="1"/>
</dbReference>
<dbReference type="InterPro" id="IPR051532">
    <property type="entry name" value="Ester_Hydrolysis_Enzymes"/>
</dbReference>
<reference evidence="10" key="1">
    <citation type="submission" date="2016-06" db="EMBL/GenBank/DDBJ databases">
        <authorList>
            <person name="Varghese N."/>
            <person name="Submissions Spin"/>
        </authorList>
    </citation>
    <scope>NUCLEOTIDE SEQUENCE [LARGE SCALE GENOMIC DNA]</scope>
    <source>
        <strain evidence="10">DSM 44983</strain>
    </source>
</reference>
<dbReference type="EC" id="4.6.1.13" evidence="2"/>
<dbReference type="InterPro" id="IPR013517">
    <property type="entry name" value="FG-GAP"/>
</dbReference>
<dbReference type="Pfam" id="PF13517">
    <property type="entry name" value="FG-GAP_3"/>
    <property type="match status" value="2"/>
</dbReference>
<keyword evidence="4" id="KW-0732">Signal</keyword>
<name>A0A1C5I0K5_9ACTN</name>
<evidence type="ECO:0000256" key="4">
    <source>
        <dbReference type="ARBA" id="ARBA00022729"/>
    </source>
</evidence>
<feature type="domain" description="Phosphatidylinositol-specific phospholipase C X" evidence="7">
    <location>
        <begin position="90"/>
        <end position="170"/>
    </location>
</feature>
<dbReference type="AlphaFoldDB" id="A0A1C5I0K5"/>
<dbReference type="PANTHER" id="PTHR30383">
    <property type="entry name" value="THIOESTERASE 1/PROTEASE 1/LYSOPHOSPHOLIPASE L1"/>
    <property type="match status" value="1"/>
</dbReference>
<organism evidence="9 10">
    <name type="scientific">Micromonospora rifamycinica</name>
    <dbReference type="NCBI Taxonomy" id="291594"/>
    <lineage>
        <taxon>Bacteria</taxon>
        <taxon>Bacillati</taxon>
        <taxon>Actinomycetota</taxon>
        <taxon>Actinomycetes</taxon>
        <taxon>Micromonosporales</taxon>
        <taxon>Micromonosporaceae</taxon>
        <taxon>Micromonospora</taxon>
    </lineage>
</organism>
<dbReference type="Pfam" id="PF00388">
    <property type="entry name" value="PI-PLC-X"/>
    <property type="match status" value="1"/>
</dbReference>
<dbReference type="SUPFAM" id="SSF52266">
    <property type="entry name" value="SGNH hydrolase"/>
    <property type="match status" value="1"/>
</dbReference>
<dbReference type="GO" id="GO:0004622">
    <property type="term" value="F:phosphatidylcholine lysophospholipase activity"/>
    <property type="evidence" value="ECO:0007669"/>
    <property type="project" value="TreeGrafter"/>
</dbReference>
<sequence>MSVCSVAVLSLATTVAVVPGRPAMASDWAGDITEASPANRTWMTELPSSTNLAWMSIPGTHDSLAMCGSSSSSNPPAPIDPSCDPISTGITKTQEFHGWSGETLTTQYNAGIRAIDIRVRVDKSDGGLKFTVHHGPYYQYANFDDVLGRTRDFLAANPGETILLNLKAECLGGSTSCSDASGYPGDTWATRIFQGYLDGKTYTGVGNDTIPGTSYRDLFYDESVDADGRAATPTLGDVRGKVVLTGFRNKNGSLFSGYGLQALYPNNNGGNEYIQDDWEIDTMFDIDEKWEKVRTHLRRTNGVWDQQRPGEKEYPYQPDALYLNYLSASGKSGSVWPRTVAEGGSVTGVNEFLIQCLHGTDGRCPEFYPGRPDSFGGQPALKRFGILMMDFPGGKLLDEILAYNRDWPPAGVQFPPLRVMPLGDSITYGEQSTDGNGYRRKLYEKLHVRSNVVDFVGSVKTGSMVENAHEGHRGWRIDQIATAAVCWATQYQPNVITLHAGTNDMNQDFNLAQAPQRLKNLISQALQDSPKAVVVVAKLIPTGKAGLQPRIDAFNAQLPRIVDELRAAGKRVVLVDTDDLTIDDGLENDSHPDDEGYDKLGRDFYAGIVTAKDLGWIRDYDPENTDSTCDDPSDSDPDSGITALGEGWRKLGVIASGMQRPGNYARTEIADMDGDKRADYVQIRKDGTVRIAINTEDLPGQPTWLYWGGGTGTFAPAGVHEVPSDPSAPSFADQLRLADMDGDGRDDVLVVSEVGAMEVYYNNGPSGFVRKAGDIAPVSNVNRDHIRFADVNGDGRDDYLRLGATGEVHAYVNYPTSLDPGATRTTAWQVRLSWAPGVNGASRFNLRFADVDNDKRADYIMVGEQGNVHAFLNRGGKDAGGFEQHLNFAYESGYPGEHVQFKDISGDGKADYLVVYREGAVRAWLNRGGNL</sequence>
<dbReference type="Gene3D" id="3.20.20.190">
    <property type="entry name" value="Phosphatidylinositol (PI) phosphodiesterase"/>
    <property type="match status" value="1"/>
</dbReference>
<dbReference type="GO" id="GO:0008081">
    <property type="term" value="F:phosphoric diester hydrolase activity"/>
    <property type="evidence" value="ECO:0007669"/>
    <property type="project" value="InterPro"/>
</dbReference>
<evidence type="ECO:0000313" key="10">
    <source>
        <dbReference type="Proteomes" id="UP000198226"/>
    </source>
</evidence>
<dbReference type="GO" id="GO:0004436">
    <property type="term" value="F:phosphatidylinositol diacylglycerol-lyase activity"/>
    <property type="evidence" value="ECO:0007669"/>
    <property type="project" value="UniProtKB-EC"/>
</dbReference>
<dbReference type="GO" id="GO:0006629">
    <property type="term" value="P:lipid metabolic process"/>
    <property type="evidence" value="ECO:0007669"/>
    <property type="project" value="InterPro"/>
</dbReference>
<dbReference type="Gene3D" id="2.130.10.130">
    <property type="entry name" value="Integrin alpha, N-terminal"/>
    <property type="match status" value="1"/>
</dbReference>
<protein>
    <recommendedName>
        <fullName evidence="3">1-phosphatidylinositol phosphodiesterase</fullName>
        <ecNumber evidence="2">4.6.1.13</ecNumber>
    </recommendedName>
    <alternativeName>
        <fullName evidence="5">Phosphatidylinositol diacylglycerol-lyase</fullName>
    </alternativeName>
    <alternativeName>
        <fullName evidence="6">Phosphatidylinositol-specific phospholipase C</fullName>
    </alternativeName>
</protein>
<dbReference type="CDD" id="cd01833">
    <property type="entry name" value="XynB_like"/>
    <property type="match status" value="1"/>
</dbReference>
<dbReference type="Proteomes" id="UP000198226">
    <property type="component" value="Chromosome I"/>
</dbReference>
<dbReference type="Gene3D" id="3.40.50.1110">
    <property type="entry name" value="SGNH hydrolase"/>
    <property type="match status" value="1"/>
</dbReference>
<evidence type="ECO:0000256" key="5">
    <source>
        <dbReference type="ARBA" id="ARBA00030474"/>
    </source>
</evidence>
<evidence type="ECO:0000256" key="1">
    <source>
        <dbReference type="ARBA" id="ARBA00001316"/>
    </source>
</evidence>
<dbReference type="InterPro" id="IPR013830">
    <property type="entry name" value="SGNH_hydro"/>
</dbReference>
<evidence type="ECO:0000259" key="7">
    <source>
        <dbReference type="Pfam" id="PF00388"/>
    </source>
</evidence>
<evidence type="ECO:0000256" key="6">
    <source>
        <dbReference type="ARBA" id="ARBA00030782"/>
    </source>
</evidence>
<evidence type="ECO:0000256" key="3">
    <source>
        <dbReference type="ARBA" id="ARBA00019758"/>
    </source>
</evidence>
<dbReference type="EMBL" id="LT607752">
    <property type="protein sequence ID" value="SCG51792.1"/>
    <property type="molecule type" value="Genomic_DNA"/>
</dbReference>
<comment type="catalytic activity">
    <reaction evidence="1">
        <text>a 1,2-diacyl-sn-glycero-3-phospho-(1D-myo-inositol) = 1D-myo-inositol 1,2-cyclic phosphate + a 1,2-diacyl-sn-glycerol</text>
        <dbReference type="Rhea" id="RHEA:17093"/>
        <dbReference type="ChEBI" id="CHEBI:17815"/>
        <dbReference type="ChEBI" id="CHEBI:57880"/>
        <dbReference type="ChEBI" id="CHEBI:58484"/>
        <dbReference type="EC" id="4.6.1.13"/>
    </reaction>
</comment>
<dbReference type="InterPro" id="IPR028994">
    <property type="entry name" value="Integrin_alpha_N"/>
</dbReference>
<dbReference type="PANTHER" id="PTHR30383:SF5">
    <property type="entry name" value="SGNH HYDROLASE-TYPE ESTERASE DOMAIN-CONTAINING PROTEIN"/>
    <property type="match status" value="1"/>
</dbReference>
<evidence type="ECO:0000256" key="2">
    <source>
        <dbReference type="ARBA" id="ARBA00012581"/>
    </source>
</evidence>
<dbReference type="Pfam" id="PF13472">
    <property type="entry name" value="Lipase_GDSL_2"/>
    <property type="match status" value="1"/>
</dbReference>
<keyword evidence="10" id="KW-1185">Reference proteome</keyword>
<dbReference type="InterPro" id="IPR000909">
    <property type="entry name" value="PLipase_C_PInositol-sp_X_dom"/>
</dbReference>
<proteinExistence type="predicted"/>
<accession>A0A1C5I0K5</accession>
<dbReference type="PROSITE" id="PS50007">
    <property type="entry name" value="PIPLC_X_DOMAIN"/>
    <property type="match status" value="1"/>
</dbReference>
<feature type="domain" description="SGNH hydrolase-type esterase" evidence="8">
    <location>
        <begin position="422"/>
        <end position="598"/>
    </location>
</feature>
<evidence type="ECO:0000313" key="9">
    <source>
        <dbReference type="EMBL" id="SCG51792.1"/>
    </source>
</evidence>
<dbReference type="InterPro" id="IPR017946">
    <property type="entry name" value="PLC-like_Pdiesterase_TIM-brl"/>
</dbReference>
<dbReference type="InterPro" id="IPR036514">
    <property type="entry name" value="SGNH_hydro_sf"/>
</dbReference>
<evidence type="ECO:0000259" key="8">
    <source>
        <dbReference type="Pfam" id="PF13472"/>
    </source>
</evidence>